<feature type="domain" description="MBD" evidence="2">
    <location>
        <begin position="337"/>
        <end position="408"/>
    </location>
</feature>
<dbReference type="InterPro" id="IPR052283">
    <property type="entry name" value="GenomicStab_NeuMorph_Reg"/>
</dbReference>
<feature type="compositionally biased region" description="Basic and acidic residues" evidence="1">
    <location>
        <begin position="68"/>
        <end position="102"/>
    </location>
</feature>
<dbReference type="PANTHER" id="PTHR15739">
    <property type="entry name" value="ZINC FINGER PROTEIN"/>
    <property type="match status" value="1"/>
</dbReference>
<dbReference type="SUPFAM" id="SSF54171">
    <property type="entry name" value="DNA-binding domain"/>
    <property type="match status" value="1"/>
</dbReference>
<feature type="region of interest" description="Disordered" evidence="1">
    <location>
        <begin position="790"/>
        <end position="835"/>
    </location>
</feature>
<evidence type="ECO:0000313" key="4">
    <source>
        <dbReference type="Proteomes" id="UP001652700"/>
    </source>
</evidence>
<feature type="compositionally biased region" description="Basic and acidic residues" evidence="1">
    <location>
        <begin position="816"/>
        <end position="826"/>
    </location>
</feature>
<feature type="region of interest" description="Disordered" evidence="1">
    <location>
        <begin position="849"/>
        <end position="886"/>
    </location>
</feature>
<evidence type="ECO:0000256" key="1">
    <source>
        <dbReference type="SAM" id="MobiDB-lite"/>
    </source>
</evidence>
<feature type="region of interest" description="Disordered" evidence="1">
    <location>
        <begin position="288"/>
        <end position="333"/>
    </location>
</feature>
<feature type="region of interest" description="Disordered" evidence="1">
    <location>
        <begin position="545"/>
        <end position="605"/>
    </location>
</feature>
<dbReference type="EnsemblMetazoa" id="XM_050650404.1">
    <property type="protein sequence ID" value="XP_050506361.1"/>
    <property type="gene ID" value="LOC114343615"/>
</dbReference>
<dbReference type="GeneID" id="114343615"/>
<dbReference type="Pfam" id="PF12937">
    <property type="entry name" value="F-box-like"/>
    <property type="match status" value="1"/>
</dbReference>
<feature type="compositionally biased region" description="Polar residues" evidence="1">
    <location>
        <begin position="288"/>
        <end position="307"/>
    </location>
</feature>
<reference evidence="3" key="1">
    <citation type="submission" date="2025-05" db="UniProtKB">
        <authorList>
            <consortium name="EnsemblMetazoa"/>
        </authorList>
    </citation>
    <scope>IDENTIFICATION</scope>
</reference>
<dbReference type="PROSITE" id="PS50982">
    <property type="entry name" value="MBD"/>
    <property type="match status" value="1"/>
</dbReference>
<dbReference type="PANTHER" id="PTHR15739:SF5">
    <property type="entry name" value="LD23158P"/>
    <property type="match status" value="1"/>
</dbReference>
<accession>A0ABM5K841</accession>
<dbReference type="InterPro" id="IPR001810">
    <property type="entry name" value="F-box_dom"/>
</dbReference>
<dbReference type="InterPro" id="IPR001739">
    <property type="entry name" value="Methyl_CpG_DNA-bd"/>
</dbReference>
<dbReference type="InterPro" id="IPR011011">
    <property type="entry name" value="Znf_FYVE_PHD"/>
</dbReference>
<dbReference type="SUPFAM" id="SSF52047">
    <property type="entry name" value="RNI-like"/>
    <property type="match status" value="1"/>
</dbReference>
<dbReference type="CDD" id="cd00122">
    <property type="entry name" value="MBD"/>
    <property type="match status" value="1"/>
</dbReference>
<feature type="region of interest" description="Disordered" evidence="1">
    <location>
        <begin position="1"/>
        <end position="241"/>
    </location>
</feature>
<dbReference type="RefSeq" id="XP_050506361.1">
    <property type="nucleotide sequence ID" value="XM_050650404.1"/>
</dbReference>
<proteinExistence type="predicted"/>
<dbReference type="Gene3D" id="3.80.10.10">
    <property type="entry name" value="Ribonuclease Inhibitor"/>
    <property type="match status" value="1"/>
</dbReference>
<feature type="compositionally biased region" description="Basic and acidic residues" evidence="1">
    <location>
        <begin position="554"/>
        <end position="572"/>
    </location>
</feature>
<evidence type="ECO:0000313" key="3">
    <source>
        <dbReference type="EnsemblMetazoa" id="XP_050506361.1"/>
    </source>
</evidence>
<dbReference type="InterPro" id="IPR016177">
    <property type="entry name" value="DNA-bd_dom_sf"/>
</dbReference>
<dbReference type="Gene3D" id="3.30.890.10">
    <property type="entry name" value="Methyl-cpg-binding Protein 2, Chain A"/>
    <property type="match status" value="1"/>
</dbReference>
<dbReference type="Proteomes" id="UP001652700">
    <property type="component" value="Unplaced"/>
</dbReference>
<organism evidence="3 4">
    <name type="scientific">Diabrotica virgifera virgifera</name>
    <name type="common">western corn rootworm</name>
    <dbReference type="NCBI Taxonomy" id="50390"/>
    <lineage>
        <taxon>Eukaryota</taxon>
        <taxon>Metazoa</taxon>
        <taxon>Ecdysozoa</taxon>
        <taxon>Arthropoda</taxon>
        <taxon>Hexapoda</taxon>
        <taxon>Insecta</taxon>
        <taxon>Pterygota</taxon>
        <taxon>Neoptera</taxon>
        <taxon>Endopterygota</taxon>
        <taxon>Coleoptera</taxon>
        <taxon>Polyphaga</taxon>
        <taxon>Cucujiformia</taxon>
        <taxon>Chrysomeloidea</taxon>
        <taxon>Chrysomelidae</taxon>
        <taxon>Galerucinae</taxon>
        <taxon>Diabroticina</taxon>
        <taxon>Diabroticites</taxon>
        <taxon>Diabrotica</taxon>
    </lineage>
</organism>
<feature type="compositionally biased region" description="Basic and acidic residues" evidence="1">
    <location>
        <begin position="181"/>
        <end position="201"/>
    </location>
</feature>
<name>A0ABM5K841_DIAVI</name>
<dbReference type="Gene3D" id="1.20.1280.50">
    <property type="match status" value="1"/>
</dbReference>
<feature type="compositionally biased region" description="Basic and acidic residues" evidence="1">
    <location>
        <begin position="41"/>
        <end position="57"/>
    </location>
</feature>
<keyword evidence="4" id="KW-1185">Reference proteome</keyword>
<sequence>MEPNKKLSEKSKTTNSEAEPETPVSKEKTAPNLNGDDTEIDKETTIDEPVKGEKEATSVEEETVVPEKQGEEKEGHKEADQEPKNAEQEPKNAEQEPKNTEREPEESEKEILENESEHEEETKENTVKEKVSQKPESMDTEEKENVAEPVNKVADDKTITSTENNKNITEDAKETANNAKEGVKNAKNVPERIENPKEKVPKGRKRKISEIVNTENENRTETTKVLPTQKESKSDPLSHLDPLVVVKEEPVDVDLYPTSVTETLGKGKRARIPNKRYSDILMSPTSIKKSVSNTTENGSLESGNDTDTSIKEEPWQSPSYSGNSSPVVKRIKSSHTDLSDPKYLKPFKYGWKRELVWRGTYDQSKGRQADIYYYTPLGKKVRSTREVAELLNNKELTIENFSFFKEPIGLSDTSKEIIRDAKVKQAEPLSKLVFNKSIKSTPIQGTKSPKLLTKFSSLPTKKLTSPKIASPKITSPKLATQKVATPKLVSPKNTSPKMTSPKITSPKLQRTKVVSPKLGSPRIALSRMKSATSPKLVANAVTENASNKTSKIMVKKEMKKNLEKPAKRKEIEEPSPIGTPGKRSRRESAEGDGNQSEESSGVGLDKPCQPCSIRCKPGTIPTLQCRVCLCLYHHECVGIAPHFSLAYVCKNCHQDQTSDQSAILMSGTISSPTILSPLPPLTPINTLKSSGGQPITLPPPKLQRIPKPTDSENSSHLPSPPRLKTEQKSLVGSMTTWLPHNAKLIENIRQVNETPSGQGIHRPQYVEILGGRKFLVIPKHNFMSVSPTVATSAVTSRPNVDPINIDSASLGSDPVSEIKTEPESPSKPENSQTPEAMEVEDIFEENISADSATGDGETGVQPDIKPELATPKAPTPPPAIVKTKKRSIKLSSITSSEEKEEKKFMENYLQNISYGYNTLLYIFQYLKVQDLLRAGCVCTMWRDIASHPMLWRTVRMKNSQVHSFEGLAHSLKKHGTRHLDLRKMLLPTGGDEIWPAFSEAIEKVETLRRIELCRCPASVVEKLATSNPQLEIINAVTIKCETMNLEPLKALTEIKELRLKATGGLTLTSNIDSLKDMTQLRHLSLTSIRHLNEMNLNVVADLVNLESLDLGECTNFPENFGKDILIKLTKLEKLRLEKGQKDCHTFEILEAVRRMEHLDQLELVNFDIKAGFDKALGVCQNIKKLLIIPTYISQSATTNHMVLGGVLRLQNTLSHFVWGVTLELLRVTELFVDQCEDPKEKKEKKQVGNGDCIPVLKPVPLLLDKDSEIAPALEPPQVEILALPSLQKLLMQNLPTTRVKILKIPFHATWRQSITDSVN</sequence>
<feature type="compositionally biased region" description="Basic and acidic residues" evidence="1">
    <location>
        <begin position="120"/>
        <end position="137"/>
    </location>
</feature>
<dbReference type="Pfam" id="PF01429">
    <property type="entry name" value="MBD"/>
    <property type="match status" value="1"/>
</dbReference>
<feature type="region of interest" description="Disordered" evidence="1">
    <location>
        <begin position="463"/>
        <end position="530"/>
    </location>
</feature>
<feature type="compositionally biased region" description="Polar residues" evidence="1">
    <location>
        <begin position="316"/>
        <end position="326"/>
    </location>
</feature>
<dbReference type="SMART" id="SM00391">
    <property type="entry name" value="MBD"/>
    <property type="match status" value="1"/>
</dbReference>
<feature type="compositionally biased region" description="Acidic residues" evidence="1">
    <location>
        <begin position="103"/>
        <end position="119"/>
    </location>
</feature>
<feature type="region of interest" description="Disordered" evidence="1">
    <location>
        <begin position="680"/>
        <end position="728"/>
    </location>
</feature>
<dbReference type="SUPFAM" id="SSF57903">
    <property type="entry name" value="FYVE/PHD zinc finger"/>
    <property type="match status" value="1"/>
</dbReference>
<protein>
    <recommendedName>
        <fullName evidence="2">MBD domain-containing protein</fullName>
    </recommendedName>
</protein>
<feature type="compositionally biased region" description="Basic and acidic residues" evidence="1">
    <location>
        <begin position="1"/>
        <end position="12"/>
    </location>
</feature>
<dbReference type="InterPro" id="IPR032675">
    <property type="entry name" value="LRR_dom_sf"/>
</dbReference>
<feature type="compositionally biased region" description="Polar residues" evidence="1">
    <location>
        <begin position="491"/>
        <end position="508"/>
    </location>
</feature>
<evidence type="ECO:0000259" key="2">
    <source>
        <dbReference type="PROSITE" id="PS50982"/>
    </source>
</evidence>